<dbReference type="EMBL" id="QYZP01000002">
    <property type="protein sequence ID" value="RJN31767.1"/>
    <property type="molecule type" value="Genomic_DNA"/>
</dbReference>
<evidence type="ECO:0000256" key="1">
    <source>
        <dbReference type="SAM" id="MobiDB-lite"/>
    </source>
</evidence>
<keyword evidence="4" id="KW-1185">Reference proteome</keyword>
<protein>
    <submittedName>
        <fullName evidence="3">Uncharacterized protein</fullName>
    </submittedName>
</protein>
<dbReference type="Proteomes" id="UP000266615">
    <property type="component" value="Unassembled WGS sequence"/>
</dbReference>
<evidence type="ECO:0000313" key="3">
    <source>
        <dbReference type="EMBL" id="RJN31767.1"/>
    </source>
</evidence>
<evidence type="ECO:0000313" key="4">
    <source>
        <dbReference type="Proteomes" id="UP000266615"/>
    </source>
</evidence>
<keyword evidence="2" id="KW-0812">Transmembrane</keyword>
<proteinExistence type="predicted"/>
<feature type="region of interest" description="Disordered" evidence="1">
    <location>
        <begin position="1"/>
        <end position="35"/>
    </location>
</feature>
<feature type="transmembrane region" description="Helical" evidence="2">
    <location>
        <begin position="36"/>
        <end position="56"/>
    </location>
</feature>
<dbReference type="RefSeq" id="WP_119902553.1">
    <property type="nucleotide sequence ID" value="NZ_QYZP01000002.1"/>
</dbReference>
<accession>A0A3A4F996</accession>
<gene>
    <name evidence="3" type="ORF">D3250_06475</name>
</gene>
<sequence length="86" mass="9937">MSETPEESEKDDKDRRFEERWSRDHADNVPRTASGALPPSVLVIAIGVFVLGFWLFRRWRQQYVDYSNIGGWGEQLQPALLLLGMT</sequence>
<evidence type="ECO:0000256" key="2">
    <source>
        <dbReference type="SAM" id="Phobius"/>
    </source>
</evidence>
<keyword evidence="2" id="KW-1133">Transmembrane helix</keyword>
<comment type="caution">
    <text evidence="3">The sequence shown here is derived from an EMBL/GenBank/DDBJ whole genome shotgun (WGS) entry which is preliminary data.</text>
</comment>
<dbReference type="OrthoDB" id="4966120at2"/>
<reference evidence="3 4" key="1">
    <citation type="submission" date="2018-09" db="EMBL/GenBank/DDBJ databases">
        <title>Nesterenkonia natronophila sp. nov., an alkaliphilic actinobacteriume isolated from a soda lake, and emended description of the genus Nesterenkonia.</title>
        <authorList>
            <person name="Menes R.J."/>
            <person name="Iriarte A."/>
        </authorList>
    </citation>
    <scope>NUCLEOTIDE SEQUENCE [LARGE SCALE GENOMIC DNA]</scope>
    <source>
        <strain evidence="3 4">M8</strain>
    </source>
</reference>
<organism evidence="3 4">
    <name type="scientific">Nesterenkonia natronophila</name>
    <dbReference type="NCBI Taxonomy" id="2174932"/>
    <lineage>
        <taxon>Bacteria</taxon>
        <taxon>Bacillati</taxon>
        <taxon>Actinomycetota</taxon>
        <taxon>Actinomycetes</taxon>
        <taxon>Micrococcales</taxon>
        <taxon>Micrococcaceae</taxon>
        <taxon>Nesterenkonia</taxon>
    </lineage>
</organism>
<name>A0A3A4F996_9MICC</name>
<keyword evidence="2" id="KW-0472">Membrane</keyword>
<dbReference type="AlphaFoldDB" id="A0A3A4F996"/>
<feature type="compositionally biased region" description="Basic and acidic residues" evidence="1">
    <location>
        <begin position="10"/>
        <end position="28"/>
    </location>
</feature>